<dbReference type="Gene3D" id="3.30.450.40">
    <property type="match status" value="1"/>
</dbReference>
<dbReference type="InterPro" id="IPR035965">
    <property type="entry name" value="PAS-like_dom_sf"/>
</dbReference>
<evidence type="ECO:0000256" key="5">
    <source>
        <dbReference type="PROSITE-ProRule" id="PRU00169"/>
    </source>
</evidence>
<dbReference type="Proteomes" id="UP001326110">
    <property type="component" value="Chromosome"/>
</dbReference>
<dbReference type="Pfam" id="PF13185">
    <property type="entry name" value="GAF_2"/>
    <property type="match status" value="1"/>
</dbReference>
<evidence type="ECO:0000259" key="8">
    <source>
        <dbReference type="PROSITE" id="PS50110"/>
    </source>
</evidence>
<dbReference type="SUPFAM" id="SSF55785">
    <property type="entry name" value="PYP-like sensor domain (PAS domain)"/>
    <property type="match status" value="1"/>
</dbReference>
<reference evidence="9 10" key="1">
    <citation type="submission" date="2023-11" db="EMBL/GenBank/DDBJ databases">
        <title>MicrobeMod: A computational toolkit for identifying prokaryotic methylation and restriction-modification with nanopore sequencing.</title>
        <authorList>
            <person name="Crits-Christoph A."/>
            <person name="Kang S.C."/>
            <person name="Lee H."/>
            <person name="Ostrov N."/>
        </authorList>
    </citation>
    <scope>NUCLEOTIDE SEQUENCE [LARGE SCALE GENOMIC DNA]</scope>
    <source>
        <strain evidence="9 10">ATCC 25935</strain>
    </source>
</reference>
<dbReference type="SUPFAM" id="SSF55874">
    <property type="entry name" value="ATPase domain of HSP90 chaperone/DNA topoisomerase II/histidine kinase"/>
    <property type="match status" value="1"/>
</dbReference>
<dbReference type="InterPro" id="IPR011006">
    <property type="entry name" value="CheY-like_superfamily"/>
</dbReference>
<keyword evidence="9" id="KW-0067">ATP-binding</keyword>
<evidence type="ECO:0000256" key="4">
    <source>
        <dbReference type="ARBA" id="ARBA00022777"/>
    </source>
</evidence>
<keyword evidence="4" id="KW-0418">Kinase</keyword>
<dbReference type="EMBL" id="CP140152">
    <property type="protein sequence ID" value="WQH06215.1"/>
    <property type="molecule type" value="Genomic_DNA"/>
</dbReference>
<dbReference type="PANTHER" id="PTHR43065:SF47">
    <property type="match status" value="1"/>
</dbReference>
<keyword evidence="9" id="KW-0547">Nucleotide-binding</keyword>
<keyword evidence="6" id="KW-0175">Coiled coil</keyword>
<dbReference type="RefSeq" id="WP_019922180.1">
    <property type="nucleotide sequence ID" value="NZ_CP140152.1"/>
</dbReference>
<dbReference type="SMART" id="SM00387">
    <property type="entry name" value="HATPase_c"/>
    <property type="match status" value="1"/>
</dbReference>
<organism evidence="9 10">
    <name type="scientific">Duganella zoogloeoides</name>
    <dbReference type="NCBI Taxonomy" id="75659"/>
    <lineage>
        <taxon>Bacteria</taxon>
        <taxon>Pseudomonadati</taxon>
        <taxon>Pseudomonadota</taxon>
        <taxon>Betaproteobacteria</taxon>
        <taxon>Burkholderiales</taxon>
        <taxon>Oxalobacteraceae</taxon>
        <taxon>Telluria group</taxon>
        <taxon>Duganella</taxon>
    </lineage>
</organism>
<dbReference type="InterPro" id="IPR003594">
    <property type="entry name" value="HATPase_dom"/>
</dbReference>
<dbReference type="SMART" id="SM00065">
    <property type="entry name" value="GAF"/>
    <property type="match status" value="1"/>
</dbReference>
<name>A0ABZ0Y4F3_9BURK</name>
<dbReference type="SMART" id="SM00448">
    <property type="entry name" value="REC"/>
    <property type="match status" value="1"/>
</dbReference>
<dbReference type="PANTHER" id="PTHR43065">
    <property type="entry name" value="SENSOR HISTIDINE KINASE"/>
    <property type="match status" value="1"/>
</dbReference>
<keyword evidence="3" id="KW-0808">Transferase</keyword>
<dbReference type="GO" id="GO:0005524">
    <property type="term" value="F:ATP binding"/>
    <property type="evidence" value="ECO:0007669"/>
    <property type="project" value="UniProtKB-KW"/>
</dbReference>
<dbReference type="InterPro" id="IPR001789">
    <property type="entry name" value="Sig_transdc_resp-reg_receiver"/>
</dbReference>
<dbReference type="InterPro" id="IPR036097">
    <property type="entry name" value="HisK_dim/P_sf"/>
</dbReference>
<feature type="coiled-coil region" evidence="6">
    <location>
        <begin position="458"/>
        <end position="489"/>
    </location>
</feature>
<dbReference type="CDD" id="cd00075">
    <property type="entry name" value="HATPase"/>
    <property type="match status" value="1"/>
</dbReference>
<dbReference type="PROSITE" id="PS50110">
    <property type="entry name" value="RESPONSE_REGULATORY"/>
    <property type="match status" value="1"/>
</dbReference>
<keyword evidence="10" id="KW-1185">Reference proteome</keyword>
<dbReference type="Gene3D" id="1.10.287.130">
    <property type="match status" value="1"/>
</dbReference>
<dbReference type="InterPro" id="IPR003018">
    <property type="entry name" value="GAF"/>
</dbReference>
<accession>A0ABZ0Y4F3</accession>
<dbReference type="InterPro" id="IPR000014">
    <property type="entry name" value="PAS"/>
</dbReference>
<dbReference type="SUPFAM" id="SSF52172">
    <property type="entry name" value="CheY-like"/>
    <property type="match status" value="1"/>
</dbReference>
<comment type="catalytic activity">
    <reaction evidence="1">
        <text>ATP + protein L-histidine = ADP + protein N-phospho-L-histidine.</text>
        <dbReference type="EC" id="2.7.13.3"/>
    </reaction>
</comment>
<dbReference type="Pfam" id="PF00072">
    <property type="entry name" value="Response_reg"/>
    <property type="match status" value="1"/>
</dbReference>
<dbReference type="SUPFAM" id="SSF55781">
    <property type="entry name" value="GAF domain-like"/>
    <property type="match status" value="1"/>
</dbReference>
<evidence type="ECO:0000313" key="9">
    <source>
        <dbReference type="EMBL" id="WQH06215.1"/>
    </source>
</evidence>
<dbReference type="InterPro" id="IPR029016">
    <property type="entry name" value="GAF-like_dom_sf"/>
</dbReference>
<proteinExistence type="predicted"/>
<protein>
    <recommendedName>
        <fullName evidence="2">histidine kinase</fullName>
        <ecNumber evidence="2">2.7.13.3</ecNumber>
    </recommendedName>
</protein>
<evidence type="ECO:0000256" key="3">
    <source>
        <dbReference type="ARBA" id="ARBA00022679"/>
    </source>
</evidence>
<gene>
    <name evidence="9" type="ORF">SR858_07760</name>
</gene>
<evidence type="ECO:0000259" key="7">
    <source>
        <dbReference type="PROSITE" id="PS50109"/>
    </source>
</evidence>
<dbReference type="InterPro" id="IPR036890">
    <property type="entry name" value="HATPase_C_sf"/>
</dbReference>
<dbReference type="Gene3D" id="3.40.50.2300">
    <property type="match status" value="1"/>
</dbReference>
<feature type="domain" description="Histidine kinase" evidence="7">
    <location>
        <begin position="501"/>
        <end position="740"/>
    </location>
</feature>
<dbReference type="CDD" id="cd00156">
    <property type="entry name" value="REC"/>
    <property type="match status" value="1"/>
</dbReference>
<dbReference type="Gene3D" id="3.30.565.10">
    <property type="entry name" value="Histidine kinase-like ATPase, C-terminal domain"/>
    <property type="match status" value="1"/>
</dbReference>
<dbReference type="CDD" id="cd00130">
    <property type="entry name" value="PAS"/>
    <property type="match status" value="1"/>
</dbReference>
<evidence type="ECO:0000256" key="6">
    <source>
        <dbReference type="SAM" id="Coils"/>
    </source>
</evidence>
<feature type="domain" description="Response regulatory" evidence="8">
    <location>
        <begin position="14"/>
        <end position="129"/>
    </location>
</feature>
<dbReference type="Pfam" id="PF02518">
    <property type="entry name" value="HATPase_c"/>
    <property type="match status" value="1"/>
</dbReference>
<evidence type="ECO:0000256" key="1">
    <source>
        <dbReference type="ARBA" id="ARBA00000085"/>
    </source>
</evidence>
<dbReference type="PRINTS" id="PR00344">
    <property type="entry name" value="BCTRLSENSOR"/>
</dbReference>
<keyword evidence="5" id="KW-0597">Phosphoprotein</keyword>
<dbReference type="Gene3D" id="3.30.450.20">
    <property type="entry name" value="PAS domain"/>
    <property type="match status" value="1"/>
</dbReference>
<evidence type="ECO:0000313" key="10">
    <source>
        <dbReference type="Proteomes" id="UP001326110"/>
    </source>
</evidence>
<dbReference type="PROSITE" id="PS50109">
    <property type="entry name" value="HIS_KIN"/>
    <property type="match status" value="1"/>
</dbReference>
<sequence>MTLTPTPSSATPHTILVATSSAYDHAGLEQTLARHGYHVRAVSRGNEALDVARSGDVALAVVDVALAGSASLELCQMVRQLCGLQVPLYLLSTAPHPEEHARALHIGATDYLPLSIEADDLAEKILVRLHAILPAPATRALPTMATLEVNYHTMLAGSPDTILLMQRGTNLLLDVNRRARQHFGLTEAELVQTDLPSLCPPLQPDGRTSKAVFAEQVAAMMGGATQMVALTMQHSTGRLIDCELRMVPLNSGAHRLMHVRVVDVTARNRSAALRDGKNKLLEMIARSAPQAEILERLMLLIESQSPDVICTVMLLGPDGRTVATATGPRMPRAYLDALVGLPIGPSAGSCGTAMYRRATVIVADIDHDPLWTPYREVAARFDLRACWSIPIMQDSTTVIGSFAMYYRTARAPADDELALIGTASHLAGIAITRTRREEELLRHREHLEELVAARTLELLQSKEQAEQVNEELTAALENLSLTQEELVRRDKLAALGALVAGVAHELNTPIGNSLVMASTMSERTAELRRELEGGLRRSVLETYLDQAASADQVVLRNLNRAAALVASFRHIAVDGANSQRSRFLLGEQVGHLLHTMEADLRRQGVTLEQAIDQSLELDSYATPLLQALRQLIDNAVVHGFGSGKLGKAGTLRVAAYDSSGGGDSGGEIAIDVIDDGIGIPGGNLPRIYDPFFTTRMGAGGSGLGLYVTHNIVTGVLGGHIDVASKVGVGTRFTLRLPKTAPL</sequence>
<dbReference type="InterPro" id="IPR005467">
    <property type="entry name" value="His_kinase_dom"/>
</dbReference>
<dbReference type="InterPro" id="IPR004358">
    <property type="entry name" value="Sig_transdc_His_kin-like_C"/>
</dbReference>
<evidence type="ECO:0000256" key="2">
    <source>
        <dbReference type="ARBA" id="ARBA00012438"/>
    </source>
</evidence>
<dbReference type="EC" id="2.7.13.3" evidence="2"/>
<feature type="modified residue" description="4-aspartylphosphate" evidence="5">
    <location>
        <position position="63"/>
    </location>
</feature>
<dbReference type="NCBIfam" id="TIGR00229">
    <property type="entry name" value="sensory_box"/>
    <property type="match status" value="1"/>
</dbReference>
<dbReference type="SUPFAM" id="SSF47384">
    <property type="entry name" value="Homodimeric domain of signal transducing histidine kinase"/>
    <property type="match status" value="1"/>
</dbReference>
<dbReference type="GeneID" id="43163897"/>